<dbReference type="Proteomes" id="UP001279734">
    <property type="component" value="Unassembled WGS sequence"/>
</dbReference>
<dbReference type="Gene3D" id="2.30.30.100">
    <property type="match status" value="1"/>
</dbReference>
<name>A0AAD3XUC8_NEPGR</name>
<evidence type="ECO:0000256" key="5">
    <source>
        <dbReference type="ARBA" id="ARBA00022884"/>
    </source>
</evidence>
<evidence type="ECO:0000313" key="11">
    <source>
        <dbReference type="EMBL" id="GMH17578.1"/>
    </source>
</evidence>
<sequence length="69" mass="8208">MISYGDDVLQRTHTLWFLQGKARIQIWLFQQRDLSVDGRIIVFDEYMNLVLDDAEEVNVKKTIRNSIDH</sequence>
<keyword evidence="6" id="KW-0508">mRNA splicing</keyword>
<evidence type="ECO:0000313" key="12">
    <source>
        <dbReference type="Proteomes" id="UP001279734"/>
    </source>
</evidence>
<evidence type="ECO:0000256" key="2">
    <source>
        <dbReference type="ARBA" id="ARBA00006850"/>
    </source>
</evidence>
<evidence type="ECO:0000256" key="3">
    <source>
        <dbReference type="ARBA" id="ARBA00022664"/>
    </source>
</evidence>
<evidence type="ECO:0000256" key="7">
    <source>
        <dbReference type="ARBA" id="ARBA00023242"/>
    </source>
</evidence>
<evidence type="ECO:0000256" key="9">
    <source>
        <dbReference type="ARBA" id="ARBA00030143"/>
    </source>
</evidence>
<dbReference type="GO" id="GO:0003723">
    <property type="term" value="F:RNA binding"/>
    <property type="evidence" value="ECO:0007669"/>
    <property type="project" value="UniProtKB-KW"/>
</dbReference>
<evidence type="ECO:0000256" key="6">
    <source>
        <dbReference type="ARBA" id="ARBA00023187"/>
    </source>
</evidence>
<evidence type="ECO:0000256" key="1">
    <source>
        <dbReference type="ARBA" id="ARBA00004123"/>
    </source>
</evidence>
<comment type="similarity">
    <text evidence="2">Belongs to the snRNP Sm proteins family.</text>
</comment>
<dbReference type="GO" id="GO:0005681">
    <property type="term" value="C:spliceosomal complex"/>
    <property type="evidence" value="ECO:0007669"/>
    <property type="project" value="UniProtKB-KW"/>
</dbReference>
<keyword evidence="7" id="KW-0539">Nucleus</keyword>
<comment type="caution">
    <text evidence="11">The sequence shown here is derived from an EMBL/GenBank/DDBJ whole genome shotgun (WGS) entry which is preliminary data.</text>
</comment>
<gene>
    <name evidence="11" type="ORF">Nepgr_019419</name>
</gene>
<evidence type="ECO:0000256" key="8">
    <source>
        <dbReference type="ARBA" id="ARBA00023274"/>
    </source>
</evidence>
<dbReference type="GO" id="GO:0000398">
    <property type="term" value="P:mRNA splicing, via spliceosome"/>
    <property type="evidence" value="ECO:0007669"/>
    <property type="project" value="InterPro"/>
</dbReference>
<protein>
    <recommendedName>
        <fullName evidence="9">Sm protein E</fullName>
    </recommendedName>
</protein>
<dbReference type="Pfam" id="PF01423">
    <property type="entry name" value="LSM"/>
    <property type="match status" value="1"/>
</dbReference>
<dbReference type="InterPro" id="IPR001163">
    <property type="entry name" value="Sm_dom_euk/arc"/>
</dbReference>
<evidence type="ECO:0000259" key="10">
    <source>
        <dbReference type="Pfam" id="PF01423"/>
    </source>
</evidence>
<keyword evidence="12" id="KW-1185">Reference proteome</keyword>
<comment type="subcellular location">
    <subcellularLocation>
        <location evidence="1">Nucleus</location>
    </subcellularLocation>
</comment>
<proteinExistence type="inferred from homology"/>
<accession>A0AAD3XUC8</accession>
<keyword evidence="5" id="KW-0694">RNA-binding</keyword>
<keyword evidence="3" id="KW-0507">mRNA processing</keyword>
<organism evidence="11 12">
    <name type="scientific">Nepenthes gracilis</name>
    <name type="common">Slender pitcher plant</name>
    <dbReference type="NCBI Taxonomy" id="150966"/>
    <lineage>
        <taxon>Eukaryota</taxon>
        <taxon>Viridiplantae</taxon>
        <taxon>Streptophyta</taxon>
        <taxon>Embryophyta</taxon>
        <taxon>Tracheophyta</taxon>
        <taxon>Spermatophyta</taxon>
        <taxon>Magnoliopsida</taxon>
        <taxon>eudicotyledons</taxon>
        <taxon>Gunneridae</taxon>
        <taxon>Pentapetalae</taxon>
        <taxon>Caryophyllales</taxon>
        <taxon>Nepenthaceae</taxon>
        <taxon>Nepenthes</taxon>
    </lineage>
</organism>
<keyword evidence="4" id="KW-0747">Spliceosome</keyword>
<dbReference type="AlphaFoldDB" id="A0AAD3XUC8"/>
<dbReference type="SUPFAM" id="SSF50182">
    <property type="entry name" value="Sm-like ribonucleoproteins"/>
    <property type="match status" value="1"/>
</dbReference>
<dbReference type="PANTHER" id="PTHR11193">
    <property type="entry name" value="SMALL NUCLEAR RIBONUCLEOPROTEIN E"/>
    <property type="match status" value="1"/>
</dbReference>
<keyword evidence="8" id="KW-0687">Ribonucleoprotein</keyword>
<reference evidence="11" key="1">
    <citation type="submission" date="2023-05" db="EMBL/GenBank/DDBJ databases">
        <title>Nepenthes gracilis genome sequencing.</title>
        <authorList>
            <person name="Fukushima K."/>
        </authorList>
    </citation>
    <scope>NUCLEOTIDE SEQUENCE</scope>
    <source>
        <strain evidence="11">SING2019-196</strain>
    </source>
</reference>
<dbReference type="EMBL" id="BSYO01000018">
    <property type="protein sequence ID" value="GMH17578.1"/>
    <property type="molecule type" value="Genomic_DNA"/>
</dbReference>
<evidence type="ECO:0000256" key="4">
    <source>
        <dbReference type="ARBA" id="ARBA00022728"/>
    </source>
</evidence>
<feature type="domain" description="Sm" evidence="10">
    <location>
        <begin position="17"/>
        <end position="62"/>
    </location>
</feature>
<dbReference type="InterPro" id="IPR027078">
    <property type="entry name" value="snRNP-E"/>
</dbReference>
<dbReference type="InterPro" id="IPR010920">
    <property type="entry name" value="LSM_dom_sf"/>
</dbReference>